<comment type="cofactor">
    <cofactor evidence="1">
        <name>Zn(2+)</name>
        <dbReference type="ChEBI" id="CHEBI:29105"/>
    </cofactor>
</comment>
<evidence type="ECO:0000313" key="11">
    <source>
        <dbReference type="EMBL" id="ODJ86423.1"/>
    </source>
</evidence>
<evidence type="ECO:0000256" key="6">
    <source>
        <dbReference type="ARBA" id="ARBA00022723"/>
    </source>
</evidence>
<dbReference type="GO" id="GO:0046872">
    <property type="term" value="F:metal ion binding"/>
    <property type="evidence" value="ECO:0007669"/>
    <property type="project" value="UniProtKB-KW"/>
</dbReference>
<comment type="pathway">
    <text evidence="2">Purine metabolism; 7-cyano-7-deazaguanine biosynthesis.</text>
</comment>
<evidence type="ECO:0000256" key="8">
    <source>
        <dbReference type="ARBA" id="ARBA00023239"/>
    </source>
</evidence>
<evidence type="ECO:0000313" key="12">
    <source>
        <dbReference type="Proteomes" id="UP000094769"/>
    </source>
</evidence>
<dbReference type="AlphaFoldDB" id="A0A7Z0VIX7"/>
<dbReference type="EMBL" id="MARB01000022">
    <property type="protein sequence ID" value="ODJ86423.1"/>
    <property type="molecule type" value="Genomic_DNA"/>
</dbReference>
<accession>A0A7Z0VIX7</accession>
<keyword evidence="8 11" id="KW-0456">Lyase</keyword>
<comment type="catalytic activity">
    <reaction evidence="10">
        <text>7,8-dihydroneopterin 3'-triphosphate + H2O = 6-carboxy-5,6,7,8-tetrahydropterin + triphosphate + acetaldehyde + 2 H(+)</text>
        <dbReference type="Rhea" id="RHEA:27966"/>
        <dbReference type="ChEBI" id="CHEBI:15343"/>
        <dbReference type="ChEBI" id="CHEBI:15377"/>
        <dbReference type="ChEBI" id="CHEBI:15378"/>
        <dbReference type="ChEBI" id="CHEBI:18036"/>
        <dbReference type="ChEBI" id="CHEBI:58462"/>
        <dbReference type="ChEBI" id="CHEBI:61032"/>
        <dbReference type="EC" id="4.1.2.50"/>
    </reaction>
</comment>
<name>A0A7Z0VIX7_9GAMM</name>
<comment type="caution">
    <text evidence="11">The sequence shown here is derived from an EMBL/GenBank/DDBJ whole genome shotgun (WGS) entry which is preliminary data.</text>
</comment>
<dbReference type="OrthoDB" id="9804698at2"/>
<dbReference type="EC" id="4.1.2.50" evidence="4"/>
<organism evidence="11 12">
    <name type="scientific">Candidatus Thiodiazotropha endolucinida</name>
    <dbReference type="NCBI Taxonomy" id="1655433"/>
    <lineage>
        <taxon>Bacteria</taxon>
        <taxon>Pseudomonadati</taxon>
        <taxon>Pseudomonadota</taxon>
        <taxon>Gammaproteobacteria</taxon>
        <taxon>Chromatiales</taxon>
        <taxon>Sedimenticolaceae</taxon>
        <taxon>Candidatus Thiodiazotropha</taxon>
    </lineage>
</organism>
<proteinExistence type="inferred from homology"/>
<dbReference type="RefSeq" id="WP_069127078.1">
    <property type="nucleotide sequence ID" value="NZ_MARB01000022.1"/>
</dbReference>
<dbReference type="SUPFAM" id="SSF55620">
    <property type="entry name" value="Tetrahydrobiopterin biosynthesis enzymes-like"/>
    <property type="match status" value="1"/>
</dbReference>
<evidence type="ECO:0000256" key="1">
    <source>
        <dbReference type="ARBA" id="ARBA00001947"/>
    </source>
</evidence>
<comment type="similarity">
    <text evidence="3">Belongs to the PTPS family. QueD subfamily.</text>
</comment>
<evidence type="ECO:0000256" key="5">
    <source>
        <dbReference type="ARBA" id="ARBA00018141"/>
    </source>
</evidence>
<keyword evidence="6" id="KW-0479">Metal-binding</keyword>
<sequence length="411" mass="46728">MQCLECGSAVANLDNSHLLRCCSLTLQEYAIRHHLPLDLLIDQELLNRTDNPEDYPRPKAYPSEQARAIYRGLKWGGLLQKEEAFTIVPGEIRRLDMLLWNLQWLSEYGFLFRQEYRYAEETHRVVAVNRLKVPAAYLALSADAHLSPVPPPDFLLSLAVLVAHIGELQAGYLFLQLPGRAAGETIMAEACRHGIEFRELDAADQSDGLLLRTLTRSDTQHLLALIKDDLMGIPCAMERFDRKTPEMTVSKELIFDAAHFITDHPAKCSNLHGGRYLLHVKVRDRIDPVTGCVVDYGYLKRVANRRVIDRFDHHNLNYATSELAWRSSTEMLCVFIWEQLIEYLPGLVELQLYETTQSWCNYSGPTLEAFQQSGSDSLLSHFVDGKLGASQLRDLIREKPPTLEIIAKSQP</sequence>
<dbReference type="InterPro" id="IPR007115">
    <property type="entry name" value="6-PTP_synth/QueD"/>
</dbReference>
<dbReference type="InterPro" id="IPR038418">
    <property type="entry name" value="6-PTP_synth/QueD_sf"/>
</dbReference>
<protein>
    <recommendedName>
        <fullName evidence="5">6-carboxy-5,6,7,8-tetrahydropterin synthase</fullName>
        <ecNumber evidence="4">4.1.2.50</ecNumber>
    </recommendedName>
    <alternativeName>
        <fullName evidence="9">Queuosine biosynthesis protein QueD</fullName>
    </alternativeName>
</protein>
<evidence type="ECO:0000256" key="2">
    <source>
        <dbReference type="ARBA" id="ARBA00005061"/>
    </source>
</evidence>
<dbReference type="PANTHER" id="PTHR12589:SF7">
    <property type="entry name" value="6-PYRUVOYL TETRAHYDROBIOPTERIN SYNTHASE"/>
    <property type="match status" value="1"/>
</dbReference>
<dbReference type="UniPathway" id="UPA00391"/>
<reference evidence="11 12" key="1">
    <citation type="submission" date="2016-06" db="EMBL/GenBank/DDBJ databases">
        <title>Genome sequence of endosymbiont of Candidatus Endolucinida thiodiazotropha.</title>
        <authorList>
            <person name="Poehlein A."/>
            <person name="Koenig S."/>
            <person name="Heiden S.E."/>
            <person name="Thuermer A."/>
            <person name="Voget S."/>
            <person name="Daniel R."/>
            <person name="Markert S."/>
            <person name="Gros O."/>
            <person name="Schweder T."/>
        </authorList>
    </citation>
    <scope>NUCLEOTIDE SEQUENCE [LARGE SCALE GENOMIC DNA]</scope>
    <source>
        <strain evidence="11 12">COS</strain>
    </source>
</reference>
<dbReference type="Proteomes" id="UP000094769">
    <property type="component" value="Unassembled WGS sequence"/>
</dbReference>
<keyword evidence="12" id="KW-1185">Reference proteome</keyword>
<evidence type="ECO:0000256" key="10">
    <source>
        <dbReference type="ARBA" id="ARBA00048807"/>
    </source>
</evidence>
<evidence type="ECO:0000256" key="4">
    <source>
        <dbReference type="ARBA" id="ARBA00012982"/>
    </source>
</evidence>
<keyword evidence="7" id="KW-0862">Zinc</keyword>
<dbReference type="GO" id="GO:0070497">
    <property type="term" value="F:6-carboxytetrahydropterin synthase activity"/>
    <property type="evidence" value="ECO:0007669"/>
    <property type="project" value="UniProtKB-EC"/>
</dbReference>
<dbReference type="Pfam" id="PF01242">
    <property type="entry name" value="PTPS"/>
    <property type="match status" value="1"/>
</dbReference>
<dbReference type="Gene3D" id="3.30.479.10">
    <property type="entry name" value="6-pyruvoyl tetrahydropterin synthase/QueD"/>
    <property type="match status" value="1"/>
</dbReference>
<dbReference type="PANTHER" id="PTHR12589">
    <property type="entry name" value="PYRUVOYL TETRAHYDROBIOPTERIN SYNTHASE"/>
    <property type="match status" value="1"/>
</dbReference>
<evidence type="ECO:0000256" key="3">
    <source>
        <dbReference type="ARBA" id="ARBA00008900"/>
    </source>
</evidence>
<evidence type="ECO:0000256" key="7">
    <source>
        <dbReference type="ARBA" id="ARBA00022833"/>
    </source>
</evidence>
<evidence type="ECO:0000256" key="9">
    <source>
        <dbReference type="ARBA" id="ARBA00031449"/>
    </source>
</evidence>
<gene>
    <name evidence="11" type="primary">queD</name>
    <name evidence="11" type="ORF">CODIS_33420</name>
</gene>